<evidence type="ECO:0000313" key="1">
    <source>
        <dbReference type="EMBL" id="DAD81804.1"/>
    </source>
</evidence>
<dbReference type="Pfam" id="PF11753">
    <property type="entry name" value="DUF3310"/>
    <property type="match status" value="1"/>
</dbReference>
<protein>
    <submittedName>
        <fullName evidence="1">Nucelotide kinase</fullName>
    </submittedName>
</protein>
<dbReference type="GO" id="GO:0016301">
    <property type="term" value="F:kinase activity"/>
    <property type="evidence" value="ECO:0007669"/>
    <property type="project" value="UniProtKB-KW"/>
</dbReference>
<keyword evidence="1" id="KW-0808">Transferase</keyword>
<sequence>MQGSHECIDEIEAMLSPEEFKGFLKGNVIKYRYRANLKNGKEDLEKADNYAYYLMHGCFKKAKDKVEEQH</sequence>
<name>A0A8S5MHV8_9CAUD</name>
<dbReference type="InterPro" id="IPR021739">
    <property type="entry name" value="SaV-like"/>
</dbReference>
<organism evidence="1">
    <name type="scientific">Siphoviridae sp. ctvyM23</name>
    <dbReference type="NCBI Taxonomy" id="2826514"/>
    <lineage>
        <taxon>Viruses</taxon>
        <taxon>Duplodnaviria</taxon>
        <taxon>Heunggongvirae</taxon>
        <taxon>Uroviricota</taxon>
        <taxon>Caudoviricetes</taxon>
    </lineage>
</organism>
<proteinExistence type="predicted"/>
<keyword evidence="1" id="KW-0418">Kinase</keyword>
<accession>A0A8S5MHV8</accession>
<reference evidence="1" key="1">
    <citation type="journal article" date="2021" name="Proc. Natl. Acad. Sci. U.S.A.">
        <title>A Catalog of Tens of Thousands of Viruses from Human Metagenomes Reveals Hidden Associations with Chronic Diseases.</title>
        <authorList>
            <person name="Tisza M.J."/>
            <person name="Buck C.B."/>
        </authorList>
    </citation>
    <scope>NUCLEOTIDE SEQUENCE</scope>
    <source>
        <strain evidence="1">CtvyM23</strain>
    </source>
</reference>
<dbReference type="EMBL" id="BK014908">
    <property type="protein sequence ID" value="DAD81804.1"/>
    <property type="molecule type" value="Genomic_DNA"/>
</dbReference>